<dbReference type="PANTHER" id="PTHR45825">
    <property type="entry name" value="GRANULE-BOUND STARCH SYNTHASE 1, CHLOROPLASTIC/AMYLOPLASTIC"/>
    <property type="match status" value="1"/>
</dbReference>
<evidence type="ECO:0000256" key="6">
    <source>
        <dbReference type="ARBA" id="ARBA00023056"/>
    </source>
</evidence>
<evidence type="ECO:0000313" key="11">
    <source>
        <dbReference type="Proteomes" id="UP000366051"/>
    </source>
</evidence>
<reference evidence="11" key="1">
    <citation type="submission" date="2019-11" db="EMBL/GenBank/DDBJ databases">
        <title>Genome sequence of Heliorestis convoluta strain HH, an alkaliphilic and minimalistic phototrophic bacterium from a soda lake in Egypt.</title>
        <authorList>
            <person name="Dewey E.D."/>
            <person name="Stokes L.M."/>
            <person name="Burchell B.M."/>
            <person name="Shaffer K.N."/>
            <person name="Huntington A.M."/>
            <person name="Baker J.M."/>
            <person name="Nadendla S."/>
            <person name="Giglio M.G."/>
            <person name="Touchman J.W."/>
            <person name="Blankenship R.E."/>
            <person name="Madigan M.T."/>
            <person name="Sattley W.M."/>
        </authorList>
    </citation>
    <scope>NUCLEOTIDE SEQUENCE [LARGE SCALE GENOMIC DNA]</scope>
    <source>
        <strain evidence="11">HH</strain>
    </source>
</reference>
<dbReference type="GO" id="GO:0005978">
    <property type="term" value="P:glycogen biosynthetic process"/>
    <property type="evidence" value="ECO:0007669"/>
    <property type="project" value="UniProtKB-UniRule"/>
</dbReference>
<feature type="binding site" evidence="7">
    <location>
        <position position="20"/>
    </location>
    <ligand>
        <name>ADP-alpha-D-glucose</name>
        <dbReference type="ChEBI" id="CHEBI:57498"/>
    </ligand>
</feature>
<name>A0A5Q2MX45_9FIRM</name>
<dbReference type="OrthoDB" id="9808590at2"/>
<keyword evidence="4 7" id="KW-0328">Glycosyltransferase</keyword>
<keyword evidence="6 7" id="KW-0320">Glycogen biosynthesis</keyword>
<dbReference type="Gene3D" id="3.40.50.2000">
    <property type="entry name" value="Glycogen Phosphorylase B"/>
    <property type="match status" value="2"/>
</dbReference>
<keyword evidence="11" id="KW-1185">Reference proteome</keyword>
<keyword evidence="5 7" id="KW-0808">Transferase</keyword>
<dbReference type="CDD" id="cd03791">
    <property type="entry name" value="GT5_Glycogen_synthase_DULL1-like"/>
    <property type="match status" value="1"/>
</dbReference>
<dbReference type="Pfam" id="PF08323">
    <property type="entry name" value="Glyco_transf_5"/>
    <property type="match status" value="1"/>
</dbReference>
<dbReference type="HAMAP" id="MF_00484">
    <property type="entry name" value="Glycogen_synth"/>
    <property type="match status" value="1"/>
</dbReference>
<feature type="domain" description="Starch synthase catalytic" evidence="9">
    <location>
        <begin position="7"/>
        <end position="244"/>
    </location>
</feature>
<dbReference type="NCBIfam" id="TIGR02095">
    <property type="entry name" value="glgA"/>
    <property type="match status" value="1"/>
</dbReference>
<dbReference type="PANTHER" id="PTHR45825:SF11">
    <property type="entry name" value="ALPHA AMYLASE DOMAIN-CONTAINING PROTEIN"/>
    <property type="match status" value="1"/>
</dbReference>
<dbReference type="KEGG" id="hcv:FTV88_0976"/>
<dbReference type="EC" id="2.4.1.21" evidence="7"/>
<evidence type="ECO:0000313" key="10">
    <source>
        <dbReference type="EMBL" id="QGG47128.1"/>
    </source>
</evidence>
<dbReference type="EMBL" id="CP045875">
    <property type="protein sequence ID" value="QGG47128.1"/>
    <property type="molecule type" value="Genomic_DNA"/>
</dbReference>
<feature type="domain" description="Glycosyl transferase family 1" evidence="8">
    <location>
        <begin position="299"/>
        <end position="455"/>
    </location>
</feature>
<dbReference type="Pfam" id="PF00534">
    <property type="entry name" value="Glycos_transf_1"/>
    <property type="match status" value="1"/>
</dbReference>
<dbReference type="SUPFAM" id="SSF53756">
    <property type="entry name" value="UDP-Glycosyltransferase/glycogen phosphorylase"/>
    <property type="match status" value="1"/>
</dbReference>
<comment type="function">
    <text evidence="2 7">Synthesizes alpha-1,4-glucan chains using ADP-glucose.</text>
</comment>
<dbReference type="GO" id="GO:0004373">
    <property type="term" value="F:alpha-1,4-glucan glucosyltransferase (UDP-glucose donor) activity"/>
    <property type="evidence" value="ECO:0007669"/>
    <property type="project" value="InterPro"/>
</dbReference>
<evidence type="ECO:0000256" key="7">
    <source>
        <dbReference type="HAMAP-Rule" id="MF_00484"/>
    </source>
</evidence>
<dbReference type="InterPro" id="IPR011835">
    <property type="entry name" value="GS/SS"/>
</dbReference>
<dbReference type="UniPathway" id="UPA00164"/>
<sequence length="488" mass="54996">MTAQPLKVLYLSTEVEPFAKTGGLADVAGSLPRALAAAGVEIAIAMPRYKFIEEGTYVTDFPVPMKDRIETAIVRQSSIKATSNPDDSLEVPVFFIDNYHYFYRDNIYGYADDGDRWGFFSRAVLEMLEPIDFIPDIIHFNDWQLGPAAVMLKEQYGHRKGYDAIASVLTIHNLKYQGLFGPAMLDFLGLPGEIFHVDKAEFYGQVNFLKAGIVYADLINTVSPTYAEEIKTAQYGEQLEGLLKSREGQLFGILNGINIDQYNAGTDPYLPHHFSPDYIEGKKQVKKSLQQELGLPVSDVPLLGVVSRLVDQKGFDLIGQIAHALLQKGLQIVVVGEGDPYYENLFRHLEESFPEQVRAYIGFNKPLAQRVYGGSDLFLMPSRYEPCGLGQMIAFRYGSVPIVRATGGLADTVFDYDQNREKGNGFVFKDYESSALLDAIERSLRLYEQKNDWNKLVRHLMTLDFSWARSAGDYMAFYRRALQRVGRL</sequence>
<evidence type="ECO:0000259" key="8">
    <source>
        <dbReference type="Pfam" id="PF00534"/>
    </source>
</evidence>
<evidence type="ECO:0000256" key="1">
    <source>
        <dbReference type="ARBA" id="ARBA00001478"/>
    </source>
</evidence>
<comment type="pathway">
    <text evidence="7">Glycan biosynthesis; glycogen biosynthesis.</text>
</comment>
<comment type="catalytic activity">
    <reaction evidence="1 7">
        <text>[(1-&gt;4)-alpha-D-glucosyl](n) + ADP-alpha-D-glucose = [(1-&gt;4)-alpha-D-glucosyl](n+1) + ADP + H(+)</text>
        <dbReference type="Rhea" id="RHEA:18189"/>
        <dbReference type="Rhea" id="RHEA-COMP:9584"/>
        <dbReference type="Rhea" id="RHEA-COMP:9587"/>
        <dbReference type="ChEBI" id="CHEBI:15378"/>
        <dbReference type="ChEBI" id="CHEBI:15444"/>
        <dbReference type="ChEBI" id="CHEBI:57498"/>
        <dbReference type="ChEBI" id="CHEBI:456216"/>
        <dbReference type="EC" id="2.4.1.21"/>
    </reaction>
</comment>
<dbReference type="AlphaFoldDB" id="A0A5Q2MX45"/>
<dbReference type="Proteomes" id="UP000366051">
    <property type="component" value="Chromosome"/>
</dbReference>
<accession>A0A5Q2MX45</accession>
<organism evidence="10 11">
    <name type="scientific">Heliorestis convoluta</name>
    <dbReference type="NCBI Taxonomy" id="356322"/>
    <lineage>
        <taxon>Bacteria</taxon>
        <taxon>Bacillati</taxon>
        <taxon>Bacillota</taxon>
        <taxon>Clostridia</taxon>
        <taxon>Eubacteriales</taxon>
        <taxon>Heliobacteriaceae</taxon>
        <taxon>Heliorestis</taxon>
    </lineage>
</organism>
<dbReference type="InterPro" id="IPR013534">
    <property type="entry name" value="Starch_synth_cat_dom"/>
</dbReference>
<evidence type="ECO:0000259" key="9">
    <source>
        <dbReference type="Pfam" id="PF08323"/>
    </source>
</evidence>
<protein>
    <recommendedName>
        <fullName evidence="7">Glycogen synthase</fullName>
        <ecNumber evidence="7">2.4.1.21</ecNumber>
    </recommendedName>
    <alternativeName>
        <fullName evidence="7">Starch [bacterial glycogen] synthase</fullName>
    </alternativeName>
</protein>
<dbReference type="GO" id="GO:0009011">
    <property type="term" value="F:alpha-1,4-glucan glucosyltransferase (ADP-glucose donor) activity"/>
    <property type="evidence" value="ECO:0007669"/>
    <property type="project" value="UniProtKB-UniRule"/>
</dbReference>
<gene>
    <name evidence="7" type="primary">glgA</name>
    <name evidence="10" type="ORF">FTV88_0976</name>
</gene>
<evidence type="ECO:0000256" key="2">
    <source>
        <dbReference type="ARBA" id="ARBA00002764"/>
    </source>
</evidence>
<proteinExistence type="inferred from homology"/>
<comment type="similarity">
    <text evidence="3 7">Belongs to the glycosyltransferase 1 family. Bacterial/plant glycogen synthase subfamily.</text>
</comment>
<dbReference type="InterPro" id="IPR001296">
    <property type="entry name" value="Glyco_trans_1"/>
</dbReference>
<evidence type="ECO:0000256" key="3">
    <source>
        <dbReference type="ARBA" id="ARBA00010281"/>
    </source>
</evidence>
<evidence type="ECO:0000256" key="4">
    <source>
        <dbReference type="ARBA" id="ARBA00022676"/>
    </source>
</evidence>
<dbReference type="RefSeq" id="WP_153724572.1">
    <property type="nucleotide sequence ID" value="NZ_CP045875.1"/>
</dbReference>
<evidence type="ECO:0000256" key="5">
    <source>
        <dbReference type="ARBA" id="ARBA00022679"/>
    </source>
</evidence>